<dbReference type="EMBL" id="CVRI01000043">
    <property type="protein sequence ID" value="CRK96175.1"/>
    <property type="molecule type" value="Genomic_DNA"/>
</dbReference>
<accession>A0A1J1I782</accession>
<dbReference type="Proteomes" id="UP000183832">
    <property type="component" value="Unassembled WGS sequence"/>
</dbReference>
<evidence type="ECO:0000313" key="2">
    <source>
        <dbReference type="Proteomes" id="UP000183832"/>
    </source>
</evidence>
<evidence type="ECO:0000313" key="1">
    <source>
        <dbReference type="EMBL" id="CRK96175.1"/>
    </source>
</evidence>
<name>A0A1J1I782_9DIPT</name>
<organism evidence="1 2">
    <name type="scientific">Clunio marinus</name>
    <dbReference type="NCBI Taxonomy" id="568069"/>
    <lineage>
        <taxon>Eukaryota</taxon>
        <taxon>Metazoa</taxon>
        <taxon>Ecdysozoa</taxon>
        <taxon>Arthropoda</taxon>
        <taxon>Hexapoda</taxon>
        <taxon>Insecta</taxon>
        <taxon>Pterygota</taxon>
        <taxon>Neoptera</taxon>
        <taxon>Endopterygota</taxon>
        <taxon>Diptera</taxon>
        <taxon>Nematocera</taxon>
        <taxon>Chironomoidea</taxon>
        <taxon>Chironomidae</taxon>
        <taxon>Clunio</taxon>
    </lineage>
</organism>
<keyword evidence="2" id="KW-1185">Reference proteome</keyword>
<proteinExistence type="predicted"/>
<reference evidence="1 2" key="1">
    <citation type="submission" date="2015-04" db="EMBL/GenBank/DDBJ databases">
        <authorList>
            <person name="Syromyatnikov M.Y."/>
            <person name="Popov V.N."/>
        </authorList>
    </citation>
    <scope>NUCLEOTIDE SEQUENCE [LARGE SCALE GENOMIC DNA]</scope>
</reference>
<sequence>MNRNNLVGFMNVLNKCTANKFIRPNKLLQNHLSLSIEFIMHKCEVNMIESYSRSKNIVEEVRKRTNCGASLSRFLN</sequence>
<gene>
    <name evidence="1" type="ORF">CLUMA_CG009604</name>
</gene>
<protein>
    <submittedName>
        <fullName evidence="1">CLUMA_CG009604, isoform A</fullName>
    </submittedName>
</protein>
<dbReference type="AlphaFoldDB" id="A0A1J1I782"/>